<evidence type="ECO:0000313" key="2">
    <source>
        <dbReference type="Proteomes" id="UP000265618"/>
    </source>
</evidence>
<evidence type="ECO:0000313" key="1">
    <source>
        <dbReference type="EMBL" id="GCA62174.1"/>
    </source>
</evidence>
<dbReference type="Proteomes" id="UP000265618">
    <property type="component" value="Unassembled WGS sequence"/>
</dbReference>
<dbReference type="SUPFAM" id="SSF117281">
    <property type="entry name" value="Kelch motif"/>
    <property type="match status" value="1"/>
</dbReference>
<sequence length="236" mass="26087">MSGSVSVSVTPQTQLDDMKPKYVQHMVSIGHNEVLVLYGKEWQFKGVLLSRRNSTRPFRMVEVIDIPKGVNMDSSPPVVYGGCVYIFGGIQLSDDGKGGWFNADLHIMDIATREWRLLSLPKLSADTVWPPAFDQTLFVAVDDMLLLFGGMDHRGAWCALRAMHFSLTQTQRHGTWTSPAVPTCAPRTIAMPSATMGVQGMCMGMGIWLQSKYVNGRERAQPLGQGLEEPEQVSLA</sequence>
<comment type="caution">
    <text evidence="1">The sequence shown here is derived from an EMBL/GenBank/DDBJ whole genome shotgun (WGS) entry which is preliminary data.</text>
</comment>
<dbReference type="Gene3D" id="2.120.10.80">
    <property type="entry name" value="Kelch-type beta propeller"/>
    <property type="match status" value="1"/>
</dbReference>
<dbReference type="AlphaFoldDB" id="A0A391NIX5"/>
<keyword evidence="2" id="KW-1185">Reference proteome</keyword>
<dbReference type="InterPro" id="IPR015915">
    <property type="entry name" value="Kelch-typ_b-propeller"/>
</dbReference>
<dbReference type="EMBL" id="BDIP01000257">
    <property type="protein sequence ID" value="GCA62174.1"/>
    <property type="molecule type" value="Genomic_DNA"/>
</dbReference>
<proteinExistence type="predicted"/>
<reference evidence="1 2" key="1">
    <citation type="journal article" date="2018" name="PLoS ONE">
        <title>The draft genome of Kipferlia bialata reveals reductive genome evolution in fornicate parasites.</title>
        <authorList>
            <person name="Tanifuji G."/>
            <person name="Takabayashi S."/>
            <person name="Kume K."/>
            <person name="Takagi M."/>
            <person name="Nakayama T."/>
            <person name="Kamikawa R."/>
            <person name="Inagaki Y."/>
            <person name="Hashimoto T."/>
        </authorList>
    </citation>
    <scope>NUCLEOTIDE SEQUENCE [LARGE SCALE GENOMIC DNA]</scope>
    <source>
        <strain evidence="1">NY0173</strain>
    </source>
</reference>
<protein>
    <recommendedName>
        <fullName evidence="3">Kelch-type beta propeller</fullName>
    </recommendedName>
</protein>
<evidence type="ECO:0008006" key="3">
    <source>
        <dbReference type="Google" id="ProtNLM"/>
    </source>
</evidence>
<organism evidence="1 2">
    <name type="scientific">Kipferlia bialata</name>
    <dbReference type="NCBI Taxonomy" id="797122"/>
    <lineage>
        <taxon>Eukaryota</taxon>
        <taxon>Metamonada</taxon>
        <taxon>Carpediemonas-like organisms</taxon>
        <taxon>Kipferlia</taxon>
    </lineage>
</organism>
<accession>A0A391NIX5</accession>
<dbReference type="InterPro" id="IPR011498">
    <property type="entry name" value="Kelch_2"/>
</dbReference>
<name>A0A391NIX5_9EUKA</name>
<gene>
    <name evidence="1" type="ORF">KIPB_001734</name>
</gene>
<dbReference type="Pfam" id="PF07646">
    <property type="entry name" value="Kelch_2"/>
    <property type="match status" value="1"/>
</dbReference>